<dbReference type="GO" id="GO:0044773">
    <property type="term" value="P:mitotic DNA damage checkpoint signaling"/>
    <property type="evidence" value="ECO:0007669"/>
    <property type="project" value="TreeGrafter"/>
</dbReference>
<dbReference type="InterPro" id="IPR011009">
    <property type="entry name" value="Kinase-like_dom_sf"/>
</dbReference>
<accession>A0A6C0LZ56</accession>
<dbReference type="SUPFAM" id="SSF56112">
    <property type="entry name" value="Protein kinase-like (PK-like)"/>
    <property type="match status" value="1"/>
</dbReference>
<dbReference type="PROSITE" id="PS50011">
    <property type="entry name" value="PROTEIN_KINASE_DOM"/>
    <property type="match status" value="1"/>
</dbReference>
<reference evidence="2" key="1">
    <citation type="journal article" date="2020" name="Nature">
        <title>Giant virus diversity and host interactions through global metagenomics.</title>
        <authorList>
            <person name="Schulz F."/>
            <person name="Roux S."/>
            <person name="Paez-Espino D."/>
            <person name="Jungbluth S."/>
            <person name="Walsh D.A."/>
            <person name="Denef V.J."/>
            <person name="McMahon K.D."/>
            <person name="Konstantinidis K.T."/>
            <person name="Eloe-Fadrosh E.A."/>
            <person name="Kyrpides N.C."/>
            <person name="Woyke T."/>
        </authorList>
    </citation>
    <scope>NUCLEOTIDE SEQUENCE</scope>
    <source>
        <strain evidence="2">GVMAG-S-1029409-49</strain>
    </source>
</reference>
<dbReference type="InterPro" id="IPR008266">
    <property type="entry name" value="Tyr_kinase_AS"/>
</dbReference>
<dbReference type="PROSITE" id="PS00109">
    <property type="entry name" value="PROTEIN_KINASE_TYR"/>
    <property type="match status" value="1"/>
</dbReference>
<dbReference type="PANTHER" id="PTHR44167">
    <property type="entry name" value="OVARIAN-SPECIFIC SERINE/THREONINE-PROTEIN KINASE LOK-RELATED"/>
    <property type="match status" value="1"/>
</dbReference>
<dbReference type="Gene3D" id="1.10.510.10">
    <property type="entry name" value="Transferase(Phosphotransferase) domain 1"/>
    <property type="match status" value="1"/>
</dbReference>
<feature type="domain" description="Protein kinase" evidence="1">
    <location>
        <begin position="1"/>
        <end position="285"/>
    </location>
</feature>
<dbReference type="EMBL" id="MN740610">
    <property type="protein sequence ID" value="QHU35670.1"/>
    <property type="molecule type" value="Genomic_DNA"/>
</dbReference>
<dbReference type="PANTHER" id="PTHR44167:SF24">
    <property type="entry name" value="SERINE_THREONINE-PROTEIN KINASE CHK2"/>
    <property type="match status" value="1"/>
</dbReference>
<dbReference type="Pfam" id="PF00069">
    <property type="entry name" value="Pkinase"/>
    <property type="match status" value="1"/>
</dbReference>
<dbReference type="GO" id="GO:0005634">
    <property type="term" value="C:nucleus"/>
    <property type="evidence" value="ECO:0007669"/>
    <property type="project" value="TreeGrafter"/>
</dbReference>
<dbReference type="GO" id="GO:0005524">
    <property type="term" value="F:ATP binding"/>
    <property type="evidence" value="ECO:0007669"/>
    <property type="project" value="InterPro"/>
</dbReference>
<evidence type="ECO:0000259" key="1">
    <source>
        <dbReference type="PROSITE" id="PS50011"/>
    </source>
</evidence>
<dbReference type="AlphaFoldDB" id="A0A6C0LZ56"/>
<sequence length="445" mass="49930">MGDDYHKVGDTINGYTVLDYAGHPRSRNPLYHVKDRSGGTYIMKRVEMYHLKEAVITTQNDHPNVISSHDVFAANGRIYIVLPEAKSWLTGIIEDALYEDDQRPYIKRIKSLIYQMYCGLEYLSKRGVVHLDLRPDNILLFDDTLKIIDFGISLLCVYDVCKVDDANGIIRYMAPEMYTTTSVASVNSKTDMWAAGCVMYELLAKRGLFSEDDPEPFAEEAPKVIRRVLKSNIIAKTIGAEFQKVFAMTMVADPHIRASASDVLHVLNKHGACPETNVMIDYPMLTNDANRELFIDHAYTIGGLVPQNGEVWLVALQIYDSFMSSMMHSSELSVGVLALACSDIASVLVVTYDSYDSEIFLDEAYGTIKNSKDMQSTTNPTQYILRELKPRILNTIKFKIDYPSAIVSAITTMTYDSENMLALVTCMKAVQVSGLAERVVIHTTN</sequence>
<evidence type="ECO:0000313" key="2">
    <source>
        <dbReference type="EMBL" id="QHU35670.1"/>
    </source>
</evidence>
<dbReference type="GO" id="GO:0004674">
    <property type="term" value="F:protein serine/threonine kinase activity"/>
    <property type="evidence" value="ECO:0007669"/>
    <property type="project" value="TreeGrafter"/>
</dbReference>
<protein>
    <recommendedName>
        <fullName evidence="1">Protein kinase domain-containing protein</fullName>
    </recommendedName>
</protein>
<organism evidence="2">
    <name type="scientific">viral metagenome</name>
    <dbReference type="NCBI Taxonomy" id="1070528"/>
    <lineage>
        <taxon>unclassified sequences</taxon>
        <taxon>metagenomes</taxon>
        <taxon>organismal metagenomes</taxon>
    </lineage>
</organism>
<name>A0A6C0LZ56_9ZZZZ</name>
<proteinExistence type="predicted"/>
<dbReference type="InterPro" id="IPR000719">
    <property type="entry name" value="Prot_kinase_dom"/>
</dbReference>